<organism evidence="1 2">
    <name type="scientific">Bordetella parapertussis (strain Bpp5)</name>
    <dbReference type="NCBI Taxonomy" id="1208660"/>
    <lineage>
        <taxon>Bacteria</taxon>
        <taxon>Pseudomonadati</taxon>
        <taxon>Pseudomonadota</taxon>
        <taxon>Betaproteobacteria</taxon>
        <taxon>Burkholderiales</taxon>
        <taxon>Alcaligenaceae</taxon>
        <taxon>Bordetella</taxon>
    </lineage>
</organism>
<sequence length="79" mass="8691">MQVTDWEGAMQHRDQEVLIDVSTAAMDTGGYGVLLTVTAEGGTEVDAAFSYLGTCASLDEARDRAEAFAQDWLRENIYR</sequence>
<evidence type="ECO:0000313" key="2">
    <source>
        <dbReference type="Proteomes" id="UP000008035"/>
    </source>
</evidence>
<evidence type="ECO:0000313" key="1">
    <source>
        <dbReference type="EMBL" id="CCJ50176.1"/>
    </source>
</evidence>
<dbReference type="AlphaFoldDB" id="K0MJT5"/>
<reference evidence="1 2" key="1">
    <citation type="journal article" date="2012" name="BMC Genomics">
        <title>Comparative genomics of the classical Bordetella subspecies: the evolution and exchange of virulence-associated diversity amongst closely related pathogens.</title>
        <authorList>
            <person name="Park J."/>
            <person name="Zhang Y."/>
            <person name="Buboltz A.M."/>
            <person name="Zhang X."/>
            <person name="Schuster S.C."/>
            <person name="Ahuja U."/>
            <person name="Liu M."/>
            <person name="Miller J.F."/>
            <person name="Sebaihia M."/>
            <person name="Bentley S.D."/>
            <person name="Parkhill J."/>
            <person name="Harvill E.T."/>
        </authorList>
    </citation>
    <scope>NUCLEOTIDE SEQUENCE [LARGE SCALE GENOMIC DNA]</scope>
    <source>
        <strain evidence="1 2">Bpp5</strain>
    </source>
</reference>
<name>K0MJT5_BORPB</name>
<protein>
    <submittedName>
        <fullName evidence="1">Uncharacterized protein</fullName>
    </submittedName>
</protein>
<dbReference type="EMBL" id="HE965803">
    <property type="protein sequence ID" value="CCJ50176.1"/>
    <property type="molecule type" value="Genomic_DNA"/>
</dbReference>
<accession>K0MJT5</accession>
<dbReference type="HOGENOM" id="CLU_202943_0_0_4"/>
<proteinExistence type="predicted"/>
<gene>
    <name evidence="1" type="ordered locus">BN117_2843</name>
</gene>
<dbReference type="KEGG" id="bpar:BN117_2843"/>
<dbReference type="Proteomes" id="UP000008035">
    <property type="component" value="Chromosome"/>
</dbReference>